<dbReference type="AlphaFoldDB" id="A0A1J5P389"/>
<accession>A0A1J5P389</accession>
<dbReference type="EMBL" id="MLJW01006893">
    <property type="protein sequence ID" value="OIQ66017.1"/>
    <property type="molecule type" value="Genomic_DNA"/>
</dbReference>
<proteinExistence type="predicted"/>
<evidence type="ECO:0000313" key="1">
    <source>
        <dbReference type="EMBL" id="OIQ66017.1"/>
    </source>
</evidence>
<gene>
    <name evidence="1" type="ORF">GALL_524200</name>
</gene>
<sequence>MHVVPLEVLFEDHQVPIRDRRVHEVVHQQVEAHAWRETENGGQPQGNRVGAGQKLGLRLDLRLSVERDGLQGRFLGAEDIPALGPIAAVGGGIDHALGGVAQPVEKADRVQIDGAGSNGISVAGGSSDNAGQRNQDIRLRNQACEHTLIPGIPMHKLEPWLGAQMEETPATVKQVVQHRNLETCFQQALRNNGAEVAGPASDEDTYRHARSLVCGCCEATA</sequence>
<protein>
    <submittedName>
        <fullName evidence="1">Uncharacterized protein</fullName>
    </submittedName>
</protein>
<reference evidence="1" key="1">
    <citation type="submission" date="2016-10" db="EMBL/GenBank/DDBJ databases">
        <title>Sequence of Gallionella enrichment culture.</title>
        <authorList>
            <person name="Poehlein A."/>
            <person name="Muehling M."/>
            <person name="Daniel R."/>
        </authorList>
    </citation>
    <scope>NUCLEOTIDE SEQUENCE</scope>
</reference>
<name>A0A1J5P389_9ZZZZ</name>
<organism evidence="1">
    <name type="scientific">mine drainage metagenome</name>
    <dbReference type="NCBI Taxonomy" id="410659"/>
    <lineage>
        <taxon>unclassified sequences</taxon>
        <taxon>metagenomes</taxon>
        <taxon>ecological metagenomes</taxon>
    </lineage>
</organism>
<comment type="caution">
    <text evidence="1">The sequence shown here is derived from an EMBL/GenBank/DDBJ whole genome shotgun (WGS) entry which is preliminary data.</text>
</comment>